<keyword evidence="2" id="KW-0963">Cytoplasm</keyword>
<dbReference type="InterPro" id="IPR006073">
    <property type="entry name" value="GTP-bd"/>
</dbReference>
<dbReference type="Proteomes" id="UP001448207">
    <property type="component" value="Unassembled WGS sequence"/>
</dbReference>
<dbReference type="InterPro" id="IPR043358">
    <property type="entry name" value="GNL1-like"/>
</dbReference>
<feature type="compositionally biased region" description="Acidic residues" evidence="6">
    <location>
        <begin position="275"/>
        <end position="302"/>
    </location>
</feature>
<dbReference type="SUPFAM" id="SSF52540">
    <property type="entry name" value="P-loop containing nucleoside triphosphate hydrolases"/>
    <property type="match status" value="1"/>
</dbReference>
<feature type="domain" description="CP-type G" evidence="7">
    <location>
        <begin position="164"/>
        <end position="421"/>
    </location>
</feature>
<protein>
    <recommendedName>
        <fullName evidence="7">CP-type G domain-containing protein</fullName>
    </recommendedName>
</protein>
<reference evidence="8 9" key="1">
    <citation type="submission" date="2024-04" db="EMBL/GenBank/DDBJ databases">
        <title>Symmetric and asymmetric DNA N6-adenine methylation regulates different biological responses in Mucorales.</title>
        <authorList>
            <consortium name="Lawrence Berkeley National Laboratory"/>
            <person name="Lax C."/>
            <person name="Mondo S.J."/>
            <person name="Osorio-Concepcion M."/>
            <person name="Muszewska A."/>
            <person name="Corrochano-Luque M."/>
            <person name="Gutierrez G."/>
            <person name="Riley R."/>
            <person name="Lipzen A."/>
            <person name="Guo J."/>
            <person name="Hundley H."/>
            <person name="Amirebrahimi M."/>
            <person name="Ng V."/>
            <person name="Lorenzo-Gutierrez D."/>
            <person name="Binder U."/>
            <person name="Yang J."/>
            <person name="Song Y."/>
            <person name="Canovas D."/>
            <person name="Navarro E."/>
            <person name="Freitag M."/>
            <person name="Gabaldon T."/>
            <person name="Grigoriev I.V."/>
            <person name="Corrochano L.M."/>
            <person name="Nicolas F.E."/>
            <person name="Garre V."/>
        </authorList>
    </citation>
    <scope>NUCLEOTIDE SEQUENCE [LARGE SCALE GENOMIC DNA]</scope>
    <source>
        <strain evidence="8 9">L51</strain>
    </source>
</reference>
<evidence type="ECO:0000256" key="2">
    <source>
        <dbReference type="ARBA" id="ARBA00022490"/>
    </source>
</evidence>
<keyword evidence="4" id="KW-0378">Hydrolase</keyword>
<accession>A0ABR3B2W6</accession>
<comment type="caution">
    <text evidence="8">The sequence shown here is derived from an EMBL/GenBank/DDBJ whole genome shotgun (WGS) entry which is preliminary data.</text>
</comment>
<feature type="region of interest" description="Disordered" evidence="6">
    <location>
        <begin position="247"/>
        <end position="315"/>
    </location>
</feature>
<evidence type="ECO:0000313" key="9">
    <source>
        <dbReference type="Proteomes" id="UP001448207"/>
    </source>
</evidence>
<evidence type="ECO:0000256" key="5">
    <source>
        <dbReference type="ARBA" id="ARBA00023134"/>
    </source>
</evidence>
<keyword evidence="9" id="KW-1185">Reference proteome</keyword>
<evidence type="ECO:0000256" key="3">
    <source>
        <dbReference type="ARBA" id="ARBA00022741"/>
    </source>
</evidence>
<evidence type="ECO:0000313" key="8">
    <source>
        <dbReference type="EMBL" id="KAL0087917.1"/>
    </source>
</evidence>
<name>A0ABR3B2W6_PHYBL</name>
<keyword evidence="5" id="KW-0342">GTP-binding</keyword>
<dbReference type="PANTHER" id="PTHR45709">
    <property type="entry name" value="LARGE SUBUNIT GTPASE 1 HOMOLOG-RELATED"/>
    <property type="match status" value="1"/>
</dbReference>
<gene>
    <name evidence="8" type="ORF">J3Q64DRAFT_1820916</name>
</gene>
<evidence type="ECO:0000256" key="4">
    <source>
        <dbReference type="ARBA" id="ARBA00022801"/>
    </source>
</evidence>
<feature type="compositionally biased region" description="Basic and acidic residues" evidence="6">
    <location>
        <begin position="247"/>
        <end position="268"/>
    </location>
</feature>
<evidence type="ECO:0000256" key="1">
    <source>
        <dbReference type="ARBA" id="ARBA00004496"/>
    </source>
</evidence>
<evidence type="ECO:0000259" key="7">
    <source>
        <dbReference type="PROSITE" id="PS51721"/>
    </source>
</evidence>
<keyword evidence="3" id="KW-0547">Nucleotide-binding</keyword>
<proteinExistence type="predicted"/>
<dbReference type="Gene3D" id="3.40.50.300">
    <property type="entry name" value="P-loop containing nucleotide triphosphate hydrolases"/>
    <property type="match status" value="1"/>
</dbReference>
<feature type="compositionally biased region" description="Basic and acidic residues" evidence="6">
    <location>
        <begin position="303"/>
        <end position="315"/>
    </location>
</feature>
<organism evidence="8 9">
    <name type="scientific">Phycomyces blakesleeanus</name>
    <dbReference type="NCBI Taxonomy" id="4837"/>
    <lineage>
        <taxon>Eukaryota</taxon>
        <taxon>Fungi</taxon>
        <taxon>Fungi incertae sedis</taxon>
        <taxon>Mucoromycota</taxon>
        <taxon>Mucoromycotina</taxon>
        <taxon>Mucoromycetes</taxon>
        <taxon>Mucorales</taxon>
        <taxon>Phycomycetaceae</taxon>
        <taxon>Phycomyces</taxon>
    </lineage>
</organism>
<dbReference type="PROSITE" id="PS51721">
    <property type="entry name" value="G_CP"/>
    <property type="match status" value="1"/>
</dbReference>
<dbReference type="Pfam" id="PF01926">
    <property type="entry name" value="MMR_HSR1"/>
    <property type="match status" value="1"/>
</dbReference>
<comment type="subcellular location">
    <subcellularLocation>
        <location evidence="1">Cytoplasm</location>
    </subcellularLocation>
</comment>
<dbReference type="PANTHER" id="PTHR45709:SF2">
    <property type="entry name" value="LARGE SUBUNIT GTPASE 1 HOMOLOG"/>
    <property type="match status" value="1"/>
</dbReference>
<dbReference type="InterPro" id="IPR027417">
    <property type="entry name" value="P-loop_NTPase"/>
</dbReference>
<dbReference type="EMBL" id="JBCLYO010000006">
    <property type="protein sequence ID" value="KAL0087917.1"/>
    <property type="molecule type" value="Genomic_DNA"/>
</dbReference>
<sequence>MPPAKGKKASGSLGRAIIRSRFQGQKAIALDEGKLHTTDADDEPGWVKMQSITQENDLDAFLSTAELAGTEFTAERLNVKVVQDTYQNPFLLAEEEEKQRLEKQDANVERLSVPRKPKWDKTMTAEQVQRNERESFLEWRRSMAQLEEDEGLLLTPFEKNIEVWRQLWRVIERSQLVVQIVDARNPLLFRSADLEKYVKEVHPEKQNLLLINKADFLTKQQRKQWADHFDSQGIRYTFFSAVLATESQEKEKAEKEREEYERMLEEQKKKKKTESEDEDSEDEETDDEETEEEETEEEEEEEKVEKKEEKKEEDIKDITKNLENSKLENEDDRVRIRTTTDLLDLLIQETPKILGEDGKVDPTVTIGLVGYPNVGKSSTINAIIGEKRVSVSSTPGKTKHFQTIHLTPSLVLCDCPGLVFPTFSTTKADQVCNGVLPIDQLRDHTGPTGLVAKRIPQATIEAIYGIRIRTQPIEDGGSGIPTYAELCATYAIARGYFRSSQGTPDESRAARYILKDYVNFYYYFRKADARIIFLIFHKGKLLYCHPPPGIDSTKFNEENNKAALKTQKKLAPTTRVPANALNYVAPAETTAKPRGSKTEAVDNAFFKRHMNAPSVKGKAAASMHAGFSRVNMYPHQLQLAEDGSPLPQAQGRKARLAAVQANLAEAGLAGKKHKKGKKHVKVRSGAGYDYL</sequence>
<evidence type="ECO:0000256" key="6">
    <source>
        <dbReference type="SAM" id="MobiDB-lite"/>
    </source>
</evidence>
<dbReference type="InterPro" id="IPR030378">
    <property type="entry name" value="G_CP_dom"/>
</dbReference>
<dbReference type="CDD" id="cd01857">
    <property type="entry name" value="HSR1_MMR1"/>
    <property type="match status" value="1"/>
</dbReference>